<feature type="compositionally biased region" description="Basic and acidic residues" evidence="2">
    <location>
        <begin position="199"/>
        <end position="236"/>
    </location>
</feature>
<evidence type="ECO:0000256" key="2">
    <source>
        <dbReference type="SAM" id="MobiDB-lite"/>
    </source>
</evidence>
<protein>
    <submittedName>
        <fullName evidence="4">Chromosome fragility associated protein 1</fullName>
    </submittedName>
</protein>
<dbReference type="Gene3D" id="3.40.50.300">
    <property type="entry name" value="P-loop containing nucleotide triphosphate hydrolases"/>
    <property type="match status" value="1"/>
</dbReference>
<feature type="compositionally biased region" description="Low complexity" evidence="2">
    <location>
        <begin position="1"/>
        <end position="14"/>
    </location>
</feature>
<name>L1I7H9_GUITC</name>
<evidence type="ECO:0000313" key="6">
    <source>
        <dbReference type="Proteomes" id="UP000011087"/>
    </source>
</evidence>
<dbReference type="AlphaFoldDB" id="L1I7H9"/>
<evidence type="ECO:0000313" key="5">
    <source>
        <dbReference type="EnsemblProtists" id="EKX31834"/>
    </source>
</evidence>
<feature type="region of interest" description="Disordered" evidence="2">
    <location>
        <begin position="1"/>
        <end position="236"/>
    </location>
</feature>
<dbReference type="GO" id="GO:0005634">
    <property type="term" value="C:nucleus"/>
    <property type="evidence" value="ECO:0007669"/>
    <property type="project" value="TreeGrafter"/>
</dbReference>
<dbReference type="PANTHER" id="PTHR23389">
    <property type="entry name" value="CHROMOSOME TRANSMISSION FIDELITY FACTOR 18"/>
    <property type="match status" value="1"/>
</dbReference>
<dbReference type="SUPFAM" id="SSF52540">
    <property type="entry name" value="P-loop containing nucleoside triphosphate hydrolases"/>
    <property type="match status" value="1"/>
</dbReference>
<feature type="region of interest" description="Disordered" evidence="2">
    <location>
        <begin position="462"/>
        <end position="490"/>
    </location>
</feature>
<dbReference type="SMART" id="SM00382">
    <property type="entry name" value="AAA"/>
    <property type="match status" value="1"/>
</dbReference>
<evidence type="ECO:0000256" key="1">
    <source>
        <dbReference type="ARBA" id="ARBA00004229"/>
    </source>
</evidence>
<feature type="region of interest" description="Disordered" evidence="2">
    <location>
        <begin position="275"/>
        <end position="298"/>
    </location>
</feature>
<proteinExistence type="predicted"/>
<feature type="compositionally biased region" description="Polar residues" evidence="2">
    <location>
        <begin position="561"/>
        <end position="572"/>
    </location>
</feature>
<dbReference type="HOGENOM" id="CLU_293459_0_0_1"/>
<dbReference type="STRING" id="905079.L1I7H9"/>
<dbReference type="PANTHER" id="PTHR23389:SF21">
    <property type="entry name" value="ATPASE FAMILY AAA DOMAIN-CONTAINING PROTEIN 5"/>
    <property type="match status" value="1"/>
</dbReference>
<evidence type="ECO:0000259" key="3">
    <source>
        <dbReference type="SMART" id="SM00382"/>
    </source>
</evidence>
<comment type="subcellular location">
    <subcellularLocation>
        <location evidence="1">Plastid</location>
        <location evidence="1">Chloroplast</location>
    </subcellularLocation>
</comment>
<dbReference type="eggNOG" id="KOG1968">
    <property type="taxonomic scope" value="Eukaryota"/>
</dbReference>
<dbReference type="Proteomes" id="UP000011087">
    <property type="component" value="Unassembled WGS sequence"/>
</dbReference>
<dbReference type="GO" id="GO:0009507">
    <property type="term" value="C:chloroplast"/>
    <property type="evidence" value="ECO:0007669"/>
    <property type="project" value="UniProtKB-SubCell"/>
</dbReference>
<dbReference type="InterPro" id="IPR027417">
    <property type="entry name" value="P-loop_NTPase"/>
</dbReference>
<dbReference type="PaxDb" id="55529-EKX31834"/>
<feature type="compositionally biased region" description="Low complexity" evidence="2">
    <location>
        <begin position="464"/>
        <end position="482"/>
    </location>
</feature>
<dbReference type="OrthoDB" id="9996895at2759"/>
<dbReference type="EnsemblProtists" id="EKX31834">
    <property type="protein sequence ID" value="EKX31834"/>
    <property type="gene ID" value="GUITHDRAFT_121969"/>
</dbReference>
<dbReference type="GO" id="GO:0003677">
    <property type="term" value="F:DNA binding"/>
    <property type="evidence" value="ECO:0007669"/>
    <property type="project" value="TreeGrafter"/>
</dbReference>
<feature type="region of interest" description="Disordered" evidence="2">
    <location>
        <begin position="561"/>
        <end position="588"/>
    </location>
</feature>
<accession>L1I7H9</accession>
<reference evidence="6" key="2">
    <citation type="submission" date="2012-11" db="EMBL/GenBank/DDBJ databases">
        <authorList>
            <person name="Kuo A."/>
            <person name="Curtis B.A."/>
            <person name="Tanifuji G."/>
            <person name="Burki F."/>
            <person name="Gruber A."/>
            <person name="Irimia M."/>
            <person name="Maruyama S."/>
            <person name="Arias M.C."/>
            <person name="Ball S.G."/>
            <person name="Gile G.H."/>
            <person name="Hirakawa Y."/>
            <person name="Hopkins J.F."/>
            <person name="Rensing S.A."/>
            <person name="Schmutz J."/>
            <person name="Symeonidi A."/>
            <person name="Elias M."/>
            <person name="Eveleigh R.J."/>
            <person name="Herman E.K."/>
            <person name="Klute M.J."/>
            <person name="Nakayama T."/>
            <person name="Obornik M."/>
            <person name="Reyes-Prieto A."/>
            <person name="Armbrust E.V."/>
            <person name="Aves S.J."/>
            <person name="Beiko R.G."/>
            <person name="Coutinho P."/>
            <person name="Dacks J.B."/>
            <person name="Durnford D.G."/>
            <person name="Fast N.M."/>
            <person name="Green B.R."/>
            <person name="Grisdale C."/>
            <person name="Hempe F."/>
            <person name="Henrissat B."/>
            <person name="Hoppner M.P."/>
            <person name="Ishida K.-I."/>
            <person name="Kim E."/>
            <person name="Koreny L."/>
            <person name="Kroth P.G."/>
            <person name="Liu Y."/>
            <person name="Malik S.-B."/>
            <person name="Maier U.G."/>
            <person name="McRose D."/>
            <person name="Mock T."/>
            <person name="Neilson J.A."/>
            <person name="Onodera N.T."/>
            <person name="Poole A.M."/>
            <person name="Pritham E.J."/>
            <person name="Richards T.A."/>
            <person name="Rocap G."/>
            <person name="Roy S.W."/>
            <person name="Sarai C."/>
            <person name="Schaack S."/>
            <person name="Shirato S."/>
            <person name="Slamovits C.H."/>
            <person name="Spencer D.F."/>
            <person name="Suzuki S."/>
            <person name="Worden A.Z."/>
            <person name="Zauner S."/>
            <person name="Barry K."/>
            <person name="Bell C."/>
            <person name="Bharti A.K."/>
            <person name="Crow J.A."/>
            <person name="Grimwood J."/>
            <person name="Kramer R."/>
            <person name="Lindquist E."/>
            <person name="Lucas S."/>
            <person name="Salamov A."/>
            <person name="McFadden G.I."/>
            <person name="Lane C.E."/>
            <person name="Keeling P.J."/>
            <person name="Gray M.W."/>
            <person name="Grigoriev I.V."/>
            <person name="Archibald J.M."/>
        </authorList>
    </citation>
    <scope>NUCLEOTIDE SEQUENCE</scope>
    <source>
        <strain evidence="6">CCMP2712</strain>
    </source>
</reference>
<dbReference type="RefSeq" id="XP_005818814.1">
    <property type="nucleotide sequence ID" value="XM_005818757.1"/>
</dbReference>
<reference evidence="5" key="3">
    <citation type="submission" date="2016-03" db="UniProtKB">
        <authorList>
            <consortium name="EnsemblProtists"/>
        </authorList>
    </citation>
    <scope>IDENTIFICATION</scope>
</reference>
<evidence type="ECO:0000313" key="4">
    <source>
        <dbReference type="EMBL" id="EKX31834.1"/>
    </source>
</evidence>
<dbReference type="GeneID" id="17288560"/>
<feature type="domain" description="AAA+ ATPase" evidence="3">
    <location>
        <begin position="495"/>
        <end position="723"/>
    </location>
</feature>
<dbReference type="EMBL" id="JH993232">
    <property type="protein sequence ID" value="EKX31834.1"/>
    <property type="molecule type" value="Genomic_DNA"/>
</dbReference>
<feature type="compositionally biased region" description="Basic and acidic residues" evidence="2">
    <location>
        <begin position="92"/>
        <end position="134"/>
    </location>
</feature>
<reference evidence="4 6" key="1">
    <citation type="journal article" date="2012" name="Nature">
        <title>Algal genomes reveal evolutionary mosaicism and the fate of nucleomorphs.</title>
        <authorList>
            <consortium name="DOE Joint Genome Institute"/>
            <person name="Curtis B.A."/>
            <person name="Tanifuji G."/>
            <person name="Burki F."/>
            <person name="Gruber A."/>
            <person name="Irimia M."/>
            <person name="Maruyama S."/>
            <person name="Arias M.C."/>
            <person name="Ball S.G."/>
            <person name="Gile G.H."/>
            <person name="Hirakawa Y."/>
            <person name="Hopkins J.F."/>
            <person name="Kuo A."/>
            <person name="Rensing S.A."/>
            <person name="Schmutz J."/>
            <person name="Symeonidi A."/>
            <person name="Elias M."/>
            <person name="Eveleigh R.J."/>
            <person name="Herman E.K."/>
            <person name="Klute M.J."/>
            <person name="Nakayama T."/>
            <person name="Obornik M."/>
            <person name="Reyes-Prieto A."/>
            <person name="Armbrust E.V."/>
            <person name="Aves S.J."/>
            <person name="Beiko R.G."/>
            <person name="Coutinho P."/>
            <person name="Dacks J.B."/>
            <person name="Durnford D.G."/>
            <person name="Fast N.M."/>
            <person name="Green B.R."/>
            <person name="Grisdale C.J."/>
            <person name="Hempel F."/>
            <person name="Henrissat B."/>
            <person name="Hoppner M.P."/>
            <person name="Ishida K."/>
            <person name="Kim E."/>
            <person name="Koreny L."/>
            <person name="Kroth P.G."/>
            <person name="Liu Y."/>
            <person name="Malik S.B."/>
            <person name="Maier U.G."/>
            <person name="McRose D."/>
            <person name="Mock T."/>
            <person name="Neilson J.A."/>
            <person name="Onodera N.T."/>
            <person name="Poole A.M."/>
            <person name="Pritham E.J."/>
            <person name="Richards T.A."/>
            <person name="Rocap G."/>
            <person name="Roy S.W."/>
            <person name="Sarai C."/>
            <person name="Schaack S."/>
            <person name="Shirato S."/>
            <person name="Slamovits C.H."/>
            <person name="Spencer D.F."/>
            <person name="Suzuki S."/>
            <person name="Worden A.Z."/>
            <person name="Zauner S."/>
            <person name="Barry K."/>
            <person name="Bell C."/>
            <person name="Bharti A.K."/>
            <person name="Crow J.A."/>
            <person name="Grimwood J."/>
            <person name="Kramer R."/>
            <person name="Lindquist E."/>
            <person name="Lucas S."/>
            <person name="Salamov A."/>
            <person name="McFadden G.I."/>
            <person name="Lane C.E."/>
            <person name="Keeling P.J."/>
            <person name="Gray M.W."/>
            <person name="Grigoriev I.V."/>
            <person name="Archibald J.M."/>
        </authorList>
    </citation>
    <scope>NUCLEOTIDE SEQUENCE</scope>
    <source>
        <strain evidence="4 6">CCMP2712</strain>
    </source>
</reference>
<dbReference type="KEGG" id="gtt:GUITHDRAFT_121969"/>
<keyword evidence="6" id="KW-1185">Reference proteome</keyword>
<sequence length="1036" mass="115326">MTGHAANATNGGATSLLTFLGKSPTTAPSKKNGKQEIPASHAFMNTPSLKKADEKSKKRKAETSGGKGKKTSKVVKASERTPFDMTPVRANAARDEKTPDTEEKYPRNVDKSCKEPGSDLDHTSTKLLEDDAQTKKLNPCDDQQERTLIILDSPERQSLPRSAEGSSEGEGEKGDEPDSDPSCRRSQRIKAIASTGPSQKKEAAKRFFMSKEEKARLAEEEKRIREDEEREREEERKRMRVERAILAREKLREEMERTRQETQKLNQGKQINPFLLPRSLRPSNAKTESESEGDQVGLFRPSSFNGLAAIQDSNPEKFPFPIVSHILPFHAPTIERKVPSSDLWELRERLMETESDAPTVSLDQGTLMRQDVYHPLFPCTESDPSRQEDMVQTLSALTNTAVLEVTERISSLESKRDSFQANNSVCKLWTEAVRPQRSGEVVGNSAAVQDLLSWLQRSRDGENKLSQSKQKGKTSKSSWCSESDSDDATPDSNAFSNALVLVGPSGSGKTASLYACCEELRLRVIEINPSDQRTGKNILQMVGEATRSYLVRRGASAIDAKSSQESAVQRSSPEVIDLSAGPATPPKETMLAGKELVGETVKWRRDGESVRGKIVKYNGRKRKYEVYLDDGDVVYLCIDEFKLCGEGDMEDSEADSSQEEGTTEASLVLFEEVDVLMEEDKGFMAALTSLIEQTQVPVVLTCSFVPPAIKNLGLKETRFEKPSEQEIMLACGPLCLTYRKGPGQVHVMKRLQQVVRSCRGDLRASLMAANLEFAYEHDPSNRSCLTPVSLLHEIDVGIHQHRYEFPVSEEVFHEYLEEVDAAVEYLVALIVFPSSWVKRRPHEVSCELPEKKSRGHDCQLLDSLVDLTDTISMNDVLSEDFDCAKLNVTSSLALHGLFREAQQTRERAIPSLSPAMEDYYRSLKACSYFSMMDDNGKDVKTRQQFKSAINIIHPTNVSLVRKAAVACDYLPFLRSICMSEADRRAALGGEEEVRGRAGTRAQRAASFQHHFPQSLLGDTSALEVVGYGESSSIYGM</sequence>
<organism evidence="4">
    <name type="scientific">Guillardia theta (strain CCMP2712)</name>
    <name type="common">Cryptophyte</name>
    <dbReference type="NCBI Taxonomy" id="905079"/>
    <lineage>
        <taxon>Eukaryota</taxon>
        <taxon>Cryptophyceae</taxon>
        <taxon>Pyrenomonadales</taxon>
        <taxon>Geminigeraceae</taxon>
        <taxon>Guillardia</taxon>
    </lineage>
</organism>
<dbReference type="InterPro" id="IPR003593">
    <property type="entry name" value="AAA+_ATPase"/>
</dbReference>
<gene>
    <name evidence="4" type="primary">ELG1</name>
    <name evidence="4" type="ORF">GUITHDRAFT_121969</name>
</gene>